<dbReference type="EMBL" id="CM026428">
    <property type="protein sequence ID" value="KAG0566881.1"/>
    <property type="molecule type" value="Genomic_DNA"/>
</dbReference>
<keyword evidence="3" id="KW-1185">Reference proteome</keyword>
<protein>
    <submittedName>
        <fullName evidence="2">Uncharacterized protein</fullName>
    </submittedName>
</protein>
<dbReference type="Proteomes" id="UP000822688">
    <property type="component" value="Chromosome 7"/>
</dbReference>
<feature type="compositionally biased region" description="Basic and acidic residues" evidence="1">
    <location>
        <begin position="88"/>
        <end position="100"/>
    </location>
</feature>
<accession>A0A8T0H4D7</accession>
<evidence type="ECO:0000313" key="3">
    <source>
        <dbReference type="Proteomes" id="UP000822688"/>
    </source>
</evidence>
<evidence type="ECO:0000313" key="2">
    <source>
        <dbReference type="EMBL" id="KAG0566881.1"/>
    </source>
</evidence>
<feature type="compositionally biased region" description="Polar residues" evidence="1">
    <location>
        <begin position="128"/>
        <end position="137"/>
    </location>
</feature>
<dbReference type="AlphaFoldDB" id="A0A8T0H4D7"/>
<name>A0A8T0H4D7_CERPU</name>
<reference evidence="2" key="1">
    <citation type="submission" date="2020-06" db="EMBL/GenBank/DDBJ databases">
        <title>WGS assembly of Ceratodon purpureus strain R40.</title>
        <authorList>
            <person name="Carey S.B."/>
            <person name="Jenkins J."/>
            <person name="Shu S."/>
            <person name="Lovell J.T."/>
            <person name="Sreedasyam A."/>
            <person name="Maumus F."/>
            <person name="Tiley G.P."/>
            <person name="Fernandez-Pozo N."/>
            <person name="Barry K."/>
            <person name="Chen C."/>
            <person name="Wang M."/>
            <person name="Lipzen A."/>
            <person name="Daum C."/>
            <person name="Saski C.A."/>
            <person name="Payton A.C."/>
            <person name="Mcbreen J.C."/>
            <person name="Conrad R.E."/>
            <person name="Kollar L.M."/>
            <person name="Olsson S."/>
            <person name="Huttunen S."/>
            <person name="Landis J.B."/>
            <person name="Wickett N.J."/>
            <person name="Johnson M.G."/>
            <person name="Rensing S.A."/>
            <person name="Grimwood J."/>
            <person name="Schmutz J."/>
            <person name="Mcdaniel S.F."/>
        </authorList>
    </citation>
    <scope>NUCLEOTIDE SEQUENCE</scope>
    <source>
        <strain evidence="2">R40</strain>
    </source>
</reference>
<evidence type="ECO:0000256" key="1">
    <source>
        <dbReference type="SAM" id="MobiDB-lite"/>
    </source>
</evidence>
<feature type="region of interest" description="Disordered" evidence="1">
    <location>
        <begin position="74"/>
        <end position="158"/>
    </location>
</feature>
<sequence>FAQISGLTIIWDAKLCFCPRIKSVELDVIYLSSPRTRPKDTHSTQTLKVMNSMKDQSFWLGSFERISTVRISVDHSGKVSSSPPMPPQRKDKSQISKEGLEAASALEPGRAKALGGHCECLRNKPKDLSSSTGNATQKPDAKHTSGKSQPTSAETRET</sequence>
<comment type="caution">
    <text evidence="2">The sequence shown here is derived from an EMBL/GenBank/DDBJ whole genome shotgun (WGS) entry which is preliminary data.</text>
</comment>
<feature type="compositionally biased region" description="Polar residues" evidence="1">
    <location>
        <begin position="146"/>
        <end position="158"/>
    </location>
</feature>
<gene>
    <name evidence="2" type="ORF">KC19_7G094800</name>
</gene>
<organism evidence="2 3">
    <name type="scientific">Ceratodon purpureus</name>
    <name type="common">Fire moss</name>
    <name type="synonym">Dicranum purpureum</name>
    <dbReference type="NCBI Taxonomy" id="3225"/>
    <lineage>
        <taxon>Eukaryota</taxon>
        <taxon>Viridiplantae</taxon>
        <taxon>Streptophyta</taxon>
        <taxon>Embryophyta</taxon>
        <taxon>Bryophyta</taxon>
        <taxon>Bryophytina</taxon>
        <taxon>Bryopsida</taxon>
        <taxon>Dicranidae</taxon>
        <taxon>Pseudoditrichales</taxon>
        <taxon>Ditrichaceae</taxon>
        <taxon>Ceratodon</taxon>
    </lineage>
</organism>
<feature type="non-terminal residue" evidence="2">
    <location>
        <position position="1"/>
    </location>
</feature>
<proteinExistence type="predicted"/>